<proteinExistence type="predicted"/>
<evidence type="ECO:0000313" key="1">
    <source>
        <dbReference type="EMBL" id="TWU49448.1"/>
    </source>
</evidence>
<dbReference type="AlphaFoldDB" id="A0A5C6EKU9"/>
<name>A0A5C6EKU9_9BACT</name>
<reference evidence="1 2" key="1">
    <citation type="submission" date="2019-02" db="EMBL/GenBank/DDBJ databases">
        <title>Deep-cultivation of Planctomycetes and their phenomic and genomic characterization uncovers novel biology.</title>
        <authorList>
            <person name="Wiegand S."/>
            <person name="Jogler M."/>
            <person name="Boedeker C."/>
            <person name="Pinto D."/>
            <person name="Vollmers J."/>
            <person name="Rivas-Marin E."/>
            <person name="Kohn T."/>
            <person name="Peeters S.H."/>
            <person name="Heuer A."/>
            <person name="Rast P."/>
            <person name="Oberbeckmann S."/>
            <person name="Bunk B."/>
            <person name="Jeske O."/>
            <person name="Meyerdierks A."/>
            <person name="Storesund J.E."/>
            <person name="Kallscheuer N."/>
            <person name="Luecker S."/>
            <person name="Lage O.M."/>
            <person name="Pohl T."/>
            <person name="Merkel B.J."/>
            <person name="Hornburger P."/>
            <person name="Mueller R.-W."/>
            <person name="Bruemmer F."/>
            <person name="Labrenz M."/>
            <person name="Spormann A.M."/>
            <person name="Op Den Camp H."/>
            <person name="Overmann J."/>
            <person name="Amann R."/>
            <person name="Jetten M.S.M."/>
            <person name="Mascher T."/>
            <person name="Medema M.H."/>
            <person name="Devos D.P."/>
            <person name="Kaster A.-K."/>
            <person name="Ovreas L."/>
            <person name="Rohde M."/>
            <person name="Galperin M.Y."/>
            <person name="Jogler C."/>
        </authorList>
    </citation>
    <scope>NUCLEOTIDE SEQUENCE [LARGE SCALE GENOMIC DNA]</scope>
    <source>
        <strain evidence="1 2">Poly59</strain>
    </source>
</reference>
<dbReference type="EMBL" id="SJPX01000004">
    <property type="protein sequence ID" value="TWU49448.1"/>
    <property type="molecule type" value="Genomic_DNA"/>
</dbReference>
<dbReference type="Proteomes" id="UP000317977">
    <property type="component" value="Unassembled WGS sequence"/>
</dbReference>
<keyword evidence="2" id="KW-1185">Reference proteome</keyword>
<comment type="caution">
    <text evidence="1">The sequence shown here is derived from an EMBL/GenBank/DDBJ whole genome shotgun (WGS) entry which is preliminary data.</text>
</comment>
<organism evidence="1 2">
    <name type="scientific">Rubripirellula reticaptiva</name>
    <dbReference type="NCBI Taxonomy" id="2528013"/>
    <lineage>
        <taxon>Bacteria</taxon>
        <taxon>Pseudomonadati</taxon>
        <taxon>Planctomycetota</taxon>
        <taxon>Planctomycetia</taxon>
        <taxon>Pirellulales</taxon>
        <taxon>Pirellulaceae</taxon>
        <taxon>Rubripirellula</taxon>
    </lineage>
</organism>
<evidence type="ECO:0000313" key="2">
    <source>
        <dbReference type="Proteomes" id="UP000317977"/>
    </source>
</evidence>
<sequence length="145" mass="15400">MQVSRNKSLGKTRCGDEVTATIQVSGVVESSTSKNGTQVVRLTSLQMSNPYSLTSDGRDVVVPGKITLESQGDDFVLELCGGKNQRVVCNGLSDSERKSIAAAPTELLASTLATKSDAQRATLASSLLSSLTVEERKKLLSELRP</sequence>
<gene>
    <name evidence="1" type="ORF">Poly59_40630</name>
</gene>
<dbReference type="RefSeq" id="WP_146535706.1">
    <property type="nucleotide sequence ID" value="NZ_SJPX01000004.1"/>
</dbReference>
<protein>
    <submittedName>
        <fullName evidence="1">Uncharacterized protein</fullName>
    </submittedName>
</protein>
<accession>A0A5C6EKU9</accession>